<dbReference type="PROSITE" id="PS00639">
    <property type="entry name" value="THIOL_PROTEASE_HIS"/>
    <property type="match status" value="1"/>
</dbReference>
<name>Q23FP9_TETTS</name>
<dbReference type="RefSeq" id="XP_001015806.1">
    <property type="nucleotide sequence ID" value="XM_001015806.1"/>
</dbReference>
<dbReference type="KEGG" id="tet:TTHERM_00079660"/>
<dbReference type="PANTHER" id="PTHR12411">
    <property type="entry name" value="CYSTEINE PROTEASE FAMILY C1-RELATED"/>
    <property type="match status" value="1"/>
</dbReference>
<reference evidence="11" key="1">
    <citation type="journal article" date="2006" name="PLoS Biol.">
        <title>Macronuclear genome sequence of the ciliate Tetrahymena thermophila, a model eukaryote.</title>
        <authorList>
            <person name="Eisen J.A."/>
            <person name="Coyne R.S."/>
            <person name="Wu M."/>
            <person name="Wu D."/>
            <person name="Thiagarajan M."/>
            <person name="Wortman J.R."/>
            <person name="Badger J.H."/>
            <person name="Ren Q."/>
            <person name="Amedeo P."/>
            <person name="Jones K.M."/>
            <person name="Tallon L.J."/>
            <person name="Delcher A.L."/>
            <person name="Salzberg S.L."/>
            <person name="Silva J.C."/>
            <person name="Haas B.J."/>
            <person name="Majoros W.H."/>
            <person name="Farzad M."/>
            <person name="Carlton J.M."/>
            <person name="Smith R.K. Jr."/>
            <person name="Garg J."/>
            <person name="Pearlman R.E."/>
            <person name="Karrer K.M."/>
            <person name="Sun L."/>
            <person name="Manning G."/>
            <person name="Elde N.C."/>
            <person name="Turkewitz A.P."/>
            <person name="Asai D.J."/>
            <person name="Wilkes D.E."/>
            <person name="Wang Y."/>
            <person name="Cai H."/>
            <person name="Collins K."/>
            <person name="Stewart B.A."/>
            <person name="Lee S.R."/>
            <person name="Wilamowska K."/>
            <person name="Weinberg Z."/>
            <person name="Ruzzo W.L."/>
            <person name="Wloga D."/>
            <person name="Gaertig J."/>
            <person name="Frankel J."/>
            <person name="Tsao C.-C."/>
            <person name="Gorovsky M.A."/>
            <person name="Keeling P.J."/>
            <person name="Waller R.F."/>
            <person name="Patron N.J."/>
            <person name="Cherry J.M."/>
            <person name="Stover N.A."/>
            <person name="Krieger C.J."/>
            <person name="del Toro C."/>
            <person name="Ryder H.F."/>
            <person name="Williamson S.C."/>
            <person name="Barbeau R.A."/>
            <person name="Hamilton E.P."/>
            <person name="Orias E."/>
        </authorList>
    </citation>
    <scope>NUCLEOTIDE SEQUENCE [LARGE SCALE GENOMIC DNA]</scope>
    <source>
        <strain evidence="11">SB210</strain>
    </source>
</reference>
<dbReference type="InParanoid" id="Q23FP9"/>
<sequence length="340" mass="38096">MRKSILSILILGCLFSTSANCFKFGEMSPFIVFEVNSNPNSTWKAARYPHFEKMTREQLLGHLGSLDEPDWVKLPTKEFDPNANADPIPEFFDAREQWPNCQSIKLIRDQSTCGSCWAFAATETFSDRICIASNQTLQTSISSEDLLECCADYCGMGCKGGYPSAAWGYMKRQGVSTGGLYGDDTSCKPYIFPPCDHHVTGQYQPCGPIQPTPQCVKECNSEYTQNTYEKDLHFASQTYSIKQNVQAIQREIMAHGPVQASFKVAADFLTYKSGVYIRNPKLKYEGGHSVKIIGWGKEGNTPYWLIANSWNEDWGEKGLFRMLRGRNECGIEAQIVAGLP</sequence>
<protein>
    <submittedName>
        <fullName evidence="10">Papain family cysteine protease</fullName>
    </submittedName>
</protein>
<evidence type="ECO:0000256" key="6">
    <source>
        <dbReference type="ARBA" id="ARBA00023145"/>
    </source>
</evidence>
<dbReference type="InterPro" id="IPR025660">
    <property type="entry name" value="Pept_his_AS"/>
</dbReference>
<evidence type="ECO:0000256" key="4">
    <source>
        <dbReference type="ARBA" id="ARBA00022801"/>
    </source>
</evidence>
<keyword evidence="5" id="KW-0788">Thiol protease</keyword>
<dbReference type="OrthoDB" id="640249at2759"/>
<feature type="domain" description="Peptidase C1A papain C-terminal" evidence="9">
    <location>
        <begin position="88"/>
        <end position="339"/>
    </location>
</feature>
<evidence type="ECO:0000256" key="1">
    <source>
        <dbReference type="ARBA" id="ARBA00008455"/>
    </source>
</evidence>
<evidence type="ECO:0000256" key="2">
    <source>
        <dbReference type="ARBA" id="ARBA00022670"/>
    </source>
</evidence>
<keyword evidence="4" id="KW-0378">Hydrolase</keyword>
<dbReference type="Pfam" id="PF08127">
    <property type="entry name" value="Propeptide_C1"/>
    <property type="match status" value="1"/>
</dbReference>
<proteinExistence type="inferred from homology"/>
<keyword evidence="3 8" id="KW-0732">Signal</keyword>
<dbReference type="GO" id="GO:0006508">
    <property type="term" value="P:proteolysis"/>
    <property type="evidence" value="ECO:0007669"/>
    <property type="project" value="UniProtKB-KW"/>
</dbReference>
<dbReference type="EMBL" id="GG662704">
    <property type="protein sequence ID" value="EAR95561.1"/>
    <property type="molecule type" value="Genomic_DNA"/>
</dbReference>
<comment type="similarity">
    <text evidence="1">Belongs to the peptidase C1 family.</text>
</comment>
<dbReference type="FunFam" id="3.90.70.10:FF:000031">
    <property type="entry name" value="Cathepsin B"/>
    <property type="match status" value="1"/>
</dbReference>
<dbReference type="PRINTS" id="PR00705">
    <property type="entry name" value="PAPAIN"/>
</dbReference>
<evidence type="ECO:0000256" key="3">
    <source>
        <dbReference type="ARBA" id="ARBA00022729"/>
    </source>
</evidence>
<accession>Q23FP9</accession>
<dbReference type="AlphaFoldDB" id="Q23FP9"/>
<gene>
    <name evidence="10" type="ORF">TTHERM_00079660</name>
</gene>
<dbReference type="InterPro" id="IPR013128">
    <property type="entry name" value="Peptidase_C1A"/>
</dbReference>
<feature type="chain" id="PRO_5018742765" evidence="8">
    <location>
        <begin position="22"/>
        <end position="340"/>
    </location>
</feature>
<evidence type="ECO:0000256" key="7">
    <source>
        <dbReference type="ARBA" id="ARBA00023157"/>
    </source>
</evidence>
<organism evidence="10 11">
    <name type="scientific">Tetrahymena thermophila (strain SB210)</name>
    <dbReference type="NCBI Taxonomy" id="312017"/>
    <lineage>
        <taxon>Eukaryota</taxon>
        <taxon>Sar</taxon>
        <taxon>Alveolata</taxon>
        <taxon>Ciliophora</taxon>
        <taxon>Intramacronucleata</taxon>
        <taxon>Oligohymenophorea</taxon>
        <taxon>Hymenostomatida</taxon>
        <taxon>Tetrahymenina</taxon>
        <taxon>Tetrahymenidae</taxon>
        <taxon>Tetrahymena</taxon>
    </lineage>
</organism>
<dbReference type="HOGENOM" id="CLU_012184_3_3_1"/>
<keyword evidence="2 10" id="KW-0645">Protease</keyword>
<evidence type="ECO:0000313" key="10">
    <source>
        <dbReference type="EMBL" id="EAR95561.1"/>
    </source>
</evidence>
<evidence type="ECO:0000313" key="11">
    <source>
        <dbReference type="Proteomes" id="UP000009168"/>
    </source>
</evidence>
<keyword evidence="7" id="KW-1015">Disulfide bond</keyword>
<dbReference type="Proteomes" id="UP000009168">
    <property type="component" value="Unassembled WGS sequence"/>
</dbReference>
<dbReference type="SUPFAM" id="SSF54001">
    <property type="entry name" value="Cysteine proteinases"/>
    <property type="match status" value="1"/>
</dbReference>
<dbReference type="InterPro" id="IPR038765">
    <property type="entry name" value="Papain-like_cys_pep_sf"/>
</dbReference>
<dbReference type="PROSITE" id="PS00640">
    <property type="entry name" value="THIOL_PROTEASE_ASN"/>
    <property type="match status" value="1"/>
</dbReference>
<dbReference type="Pfam" id="PF00112">
    <property type="entry name" value="Peptidase_C1"/>
    <property type="match status" value="1"/>
</dbReference>
<dbReference type="GO" id="GO:0004197">
    <property type="term" value="F:cysteine-type endopeptidase activity"/>
    <property type="evidence" value="ECO:0007669"/>
    <property type="project" value="InterPro"/>
</dbReference>
<evidence type="ECO:0000256" key="5">
    <source>
        <dbReference type="ARBA" id="ARBA00022807"/>
    </source>
</evidence>
<dbReference type="InterPro" id="IPR000668">
    <property type="entry name" value="Peptidase_C1A_C"/>
</dbReference>
<dbReference type="CDD" id="cd02620">
    <property type="entry name" value="Peptidase_C1A_CathepsinB"/>
    <property type="match status" value="1"/>
</dbReference>
<evidence type="ECO:0000259" key="9">
    <source>
        <dbReference type="SMART" id="SM00645"/>
    </source>
</evidence>
<evidence type="ECO:0000256" key="8">
    <source>
        <dbReference type="SAM" id="SignalP"/>
    </source>
</evidence>
<dbReference type="eggNOG" id="KOG1543">
    <property type="taxonomic scope" value="Eukaryota"/>
</dbReference>
<dbReference type="InterPro" id="IPR012599">
    <property type="entry name" value="Propeptide_C1A"/>
</dbReference>
<dbReference type="InterPro" id="IPR000169">
    <property type="entry name" value="Pept_cys_AS"/>
</dbReference>
<dbReference type="Gene3D" id="3.90.70.10">
    <property type="entry name" value="Cysteine proteinases"/>
    <property type="match status" value="1"/>
</dbReference>
<feature type="signal peptide" evidence="8">
    <location>
        <begin position="1"/>
        <end position="21"/>
    </location>
</feature>
<keyword evidence="6" id="KW-0865">Zymogen</keyword>
<dbReference type="PROSITE" id="PS00139">
    <property type="entry name" value="THIOL_PROTEASE_CYS"/>
    <property type="match status" value="1"/>
</dbReference>
<dbReference type="GeneID" id="7831258"/>
<dbReference type="InterPro" id="IPR025661">
    <property type="entry name" value="Pept_asp_AS"/>
</dbReference>
<dbReference type="SMART" id="SM00645">
    <property type="entry name" value="Pept_C1"/>
    <property type="match status" value="1"/>
</dbReference>
<keyword evidence="11" id="KW-1185">Reference proteome</keyword>
<dbReference type="OMA" id="ADEHRIM"/>